<dbReference type="PANTHER" id="PTHR31793">
    <property type="entry name" value="4-HYDROXYBENZOYL-COA THIOESTERASE FAMILY MEMBER"/>
    <property type="match status" value="1"/>
</dbReference>
<dbReference type="CDD" id="cd00586">
    <property type="entry name" value="4HBT"/>
    <property type="match status" value="1"/>
</dbReference>
<dbReference type="InterPro" id="IPR050563">
    <property type="entry name" value="4-hydroxybenzoyl-CoA_TE"/>
</dbReference>
<dbReference type="GO" id="GO:0047617">
    <property type="term" value="F:fatty acyl-CoA hydrolase activity"/>
    <property type="evidence" value="ECO:0007669"/>
    <property type="project" value="TreeGrafter"/>
</dbReference>
<dbReference type="Gene3D" id="3.10.129.10">
    <property type="entry name" value="Hotdog Thioesterase"/>
    <property type="match status" value="1"/>
</dbReference>
<dbReference type="RefSeq" id="WP_050714599.1">
    <property type="nucleotide sequence ID" value="NZ_JARVII010000018.1"/>
</dbReference>
<keyword evidence="2" id="KW-1185">Reference proteome</keyword>
<dbReference type="EC" id="3.1.2.-" evidence="1"/>
<comment type="caution">
    <text evidence="1">The sequence shown here is derived from an EMBL/GenBank/DDBJ whole genome shotgun (WGS) entry which is preliminary data.</text>
</comment>
<evidence type="ECO:0000313" key="1">
    <source>
        <dbReference type="EMBL" id="MDG9699877.1"/>
    </source>
</evidence>
<organism evidence="1 2">
    <name type="scientific">Ottowia cancrivicina</name>
    <dbReference type="NCBI Taxonomy" id="3040346"/>
    <lineage>
        <taxon>Bacteria</taxon>
        <taxon>Pseudomonadati</taxon>
        <taxon>Pseudomonadota</taxon>
        <taxon>Betaproteobacteria</taxon>
        <taxon>Burkholderiales</taxon>
        <taxon>Comamonadaceae</taxon>
        <taxon>Ottowia</taxon>
    </lineage>
</organism>
<dbReference type="PANTHER" id="PTHR31793:SF24">
    <property type="entry name" value="LONG-CHAIN ACYL-COA THIOESTERASE FADM"/>
    <property type="match status" value="1"/>
</dbReference>
<proteinExistence type="predicted"/>
<sequence>MRIELPDLSQRQPMHESLIAIRWGDMDALGHVNNSVYLQYMDVARVDWLHKIGCPVDPRGFGPVVINAFCNFHRQFEYPGQVLLKMYAGESGRSSFETWVTMEKAEKPGEICASGGATIIWVDRQAQKSAPLPDWLRALLS</sequence>
<gene>
    <name evidence="1" type="ORF">QB898_09175</name>
</gene>
<dbReference type="SUPFAM" id="SSF54637">
    <property type="entry name" value="Thioesterase/thiol ester dehydrase-isomerase"/>
    <property type="match status" value="1"/>
</dbReference>
<reference evidence="1 2" key="1">
    <citation type="submission" date="2023-04" db="EMBL/GenBank/DDBJ databases">
        <title>Ottowia paracancer sp. nov., isolated from human stomach.</title>
        <authorList>
            <person name="Song Y."/>
        </authorList>
    </citation>
    <scope>NUCLEOTIDE SEQUENCE [LARGE SCALE GENOMIC DNA]</scope>
    <source>
        <strain evidence="1 2">10c7w1</strain>
    </source>
</reference>
<name>A0AAW6RM33_9BURK</name>
<dbReference type="Proteomes" id="UP001237156">
    <property type="component" value="Unassembled WGS sequence"/>
</dbReference>
<protein>
    <submittedName>
        <fullName evidence="1">Thioesterase family protein</fullName>
        <ecNumber evidence="1">3.1.2.-</ecNumber>
    </submittedName>
</protein>
<dbReference type="InterPro" id="IPR029069">
    <property type="entry name" value="HotDog_dom_sf"/>
</dbReference>
<dbReference type="EMBL" id="JARVII010000018">
    <property type="protein sequence ID" value="MDG9699877.1"/>
    <property type="molecule type" value="Genomic_DNA"/>
</dbReference>
<dbReference type="Pfam" id="PF13279">
    <property type="entry name" value="4HBT_2"/>
    <property type="match status" value="1"/>
</dbReference>
<accession>A0AAW6RM33</accession>
<keyword evidence="1" id="KW-0378">Hydrolase</keyword>
<evidence type="ECO:0000313" key="2">
    <source>
        <dbReference type="Proteomes" id="UP001237156"/>
    </source>
</evidence>
<dbReference type="AlphaFoldDB" id="A0AAW6RM33"/>